<dbReference type="PANTHER" id="PTHR34365:SF7">
    <property type="entry name" value="GLYCINE-RICH DOMAIN-CONTAINING PROTEIN 1"/>
    <property type="match status" value="1"/>
</dbReference>
<dbReference type="OrthoDB" id="2684236at2759"/>
<name>A0A9P5HI92_9HYPO</name>
<evidence type="ECO:0000313" key="2">
    <source>
        <dbReference type="Proteomes" id="UP000722485"/>
    </source>
</evidence>
<keyword evidence="2" id="KW-1185">Reference proteome</keyword>
<dbReference type="AlphaFoldDB" id="A0A9P5HI92"/>
<organism evidence="1 2">
    <name type="scientific">Cylindrodendrum hubeiense</name>
    <dbReference type="NCBI Taxonomy" id="595255"/>
    <lineage>
        <taxon>Eukaryota</taxon>
        <taxon>Fungi</taxon>
        <taxon>Dikarya</taxon>
        <taxon>Ascomycota</taxon>
        <taxon>Pezizomycotina</taxon>
        <taxon>Sordariomycetes</taxon>
        <taxon>Hypocreomycetidae</taxon>
        <taxon>Hypocreales</taxon>
        <taxon>Nectriaceae</taxon>
        <taxon>Cylindrodendrum</taxon>
    </lineage>
</organism>
<gene>
    <name evidence="1" type="ORF">G7Z17_g2108</name>
</gene>
<dbReference type="Proteomes" id="UP000722485">
    <property type="component" value="Unassembled WGS sequence"/>
</dbReference>
<proteinExistence type="predicted"/>
<dbReference type="InterPro" id="IPR009836">
    <property type="entry name" value="GRDP-like"/>
</dbReference>
<dbReference type="Pfam" id="PF07173">
    <property type="entry name" value="GRDP-like"/>
    <property type="match status" value="1"/>
</dbReference>
<protein>
    <submittedName>
        <fullName evidence="1">Uncharacterized protein</fullName>
    </submittedName>
</protein>
<sequence>MSHLIGPHLATLHQVSKDKTRLPDSHFSKAVCSSDNPTIPNPDIFKNLDGSRKDQLPTTAQCAVHLELLEAFHALRVSVIGSSGLDKTFGLAPKTKTVYRRTYVSRLRKYVNEPTKIKDSGWEEERRKKWPRYLDFAAERFVEWAKKIDSLMAKRASQTDSDGSPSSKLHEAQLPCLPPLDILMLKDNKIEPSLCDYLEDLGKAKGLDSPPNEASEGAEPVAAVSIKSPHQSAFLSSLIANVTRQLVFVDKMHGHLWIRSPALPGTLDRAVERYDNYLELFRLYPGKMLVPTLDIDLVWHTHQLSAHDYKTAMKSRCGRFINHDDKLGKPTLDTGMENTQELYQVHFGQMYSICLCWDCEAVVSALEAYDDDDTRELTDPLADKVSNQVLRDVQYYKAVEIARRRGDTLLPVPR</sequence>
<accession>A0A9P5HI92</accession>
<evidence type="ECO:0000313" key="1">
    <source>
        <dbReference type="EMBL" id="KAF7555460.1"/>
    </source>
</evidence>
<reference evidence="1" key="1">
    <citation type="submission" date="2020-03" db="EMBL/GenBank/DDBJ databases">
        <title>Draft Genome Sequence of Cylindrodendrum hubeiense.</title>
        <authorList>
            <person name="Buettner E."/>
            <person name="Kellner H."/>
        </authorList>
    </citation>
    <scope>NUCLEOTIDE SEQUENCE</scope>
    <source>
        <strain evidence="1">IHI 201604</strain>
    </source>
</reference>
<comment type="caution">
    <text evidence="1">The sequence shown here is derived from an EMBL/GenBank/DDBJ whole genome shotgun (WGS) entry which is preliminary data.</text>
</comment>
<dbReference type="EMBL" id="JAANBB010000020">
    <property type="protein sequence ID" value="KAF7555460.1"/>
    <property type="molecule type" value="Genomic_DNA"/>
</dbReference>
<dbReference type="PANTHER" id="PTHR34365">
    <property type="entry name" value="ENOLASE (DUF1399)"/>
    <property type="match status" value="1"/>
</dbReference>